<dbReference type="RefSeq" id="WP_074824838.1">
    <property type="nucleotide sequence ID" value="NZ_FOEV01000005.1"/>
</dbReference>
<proteinExistence type="predicted"/>
<accession>A0A9X8MC38</accession>
<evidence type="ECO:0000313" key="1">
    <source>
        <dbReference type="EMBL" id="SEQ39311.1"/>
    </source>
</evidence>
<dbReference type="EMBL" id="FOEV01000005">
    <property type="protein sequence ID" value="SEQ39311.1"/>
    <property type="molecule type" value="Genomic_DNA"/>
</dbReference>
<dbReference type="Proteomes" id="UP000183210">
    <property type="component" value="Unassembled WGS sequence"/>
</dbReference>
<gene>
    <name evidence="1" type="ORF">SAMN05216409_105264</name>
</gene>
<evidence type="ECO:0008006" key="3">
    <source>
        <dbReference type="Google" id="ProtNLM"/>
    </source>
</evidence>
<comment type="caution">
    <text evidence="1">The sequence shown here is derived from an EMBL/GenBank/DDBJ whole genome shotgun (WGS) entry which is preliminary data.</text>
</comment>
<dbReference type="AlphaFoldDB" id="A0A9X8MC38"/>
<dbReference type="GeneID" id="300266569"/>
<sequence>MDKDLPPRPAHLMNDLESIRQLLDKHDLPMLTDRLDQDGIPVLSDVVVPSIERLSAIPPLLDQIEPERVSRQNEESLEELLRQEARLILQEVIAEFAPKVEAELQKRLDARLDELIRQRGQA</sequence>
<name>A0A9X8MC38_9PSED</name>
<evidence type="ECO:0000313" key="2">
    <source>
        <dbReference type="Proteomes" id="UP000183210"/>
    </source>
</evidence>
<protein>
    <recommendedName>
        <fullName evidence="3">DNA polymerase III subunit chi</fullName>
    </recommendedName>
</protein>
<organism evidence="1 2">
    <name type="scientific">Pseudomonas lutea</name>
    <dbReference type="NCBI Taxonomy" id="243924"/>
    <lineage>
        <taxon>Bacteria</taxon>
        <taxon>Pseudomonadati</taxon>
        <taxon>Pseudomonadota</taxon>
        <taxon>Gammaproteobacteria</taxon>
        <taxon>Pseudomonadales</taxon>
        <taxon>Pseudomonadaceae</taxon>
        <taxon>Pseudomonas</taxon>
    </lineage>
</organism>
<reference evidence="1 2" key="1">
    <citation type="submission" date="2016-10" db="EMBL/GenBank/DDBJ databases">
        <authorList>
            <person name="Varghese N."/>
            <person name="Submissions S."/>
        </authorList>
    </citation>
    <scope>NUCLEOTIDE SEQUENCE [LARGE SCALE GENOMIC DNA]</scope>
    <source>
        <strain evidence="1 2">LMG 21974</strain>
    </source>
</reference>